<dbReference type="InterPro" id="IPR046732">
    <property type="entry name" value="DUF6624"/>
</dbReference>
<organism evidence="2 3">
    <name type="scientific">Candidatus Nephthysia bennettiae</name>
    <dbReference type="NCBI Taxonomy" id="3127016"/>
    <lineage>
        <taxon>Bacteria</taxon>
        <taxon>Bacillati</taxon>
        <taxon>Candidatus Dormiibacterota</taxon>
        <taxon>Candidatus Dormibacteria</taxon>
        <taxon>Candidatus Dormibacterales</taxon>
        <taxon>Candidatus Dormibacteraceae</taxon>
        <taxon>Candidatus Nephthysia</taxon>
    </lineage>
</organism>
<dbReference type="Pfam" id="PF20329">
    <property type="entry name" value="DUF6624"/>
    <property type="match status" value="1"/>
</dbReference>
<evidence type="ECO:0000313" key="2">
    <source>
        <dbReference type="EMBL" id="MBJ7600161.1"/>
    </source>
</evidence>
<keyword evidence="3" id="KW-1185">Reference proteome</keyword>
<proteinExistence type="predicted"/>
<comment type="caution">
    <text evidence="2">The sequence shown here is derived from an EMBL/GenBank/DDBJ whole genome shotgun (WGS) entry which is preliminary data.</text>
</comment>
<gene>
    <name evidence="2" type="ORF">JF922_19070</name>
</gene>
<evidence type="ECO:0000313" key="3">
    <source>
        <dbReference type="Proteomes" id="UP000612893"/>
    </source>
</evidence>
<feature type="region of interest" description="Disordered" evidence="1">
    <location>
        <begin position="159"/>
        <end position="185"/>
    </location>
</feature>
<name>A0A934K235_9BACT</name>
<reference evidence="2" key="1">
    <citation type="submission" date="2020-10" db="EMBL/GenBank/DDBJ databases">
        <title>Ca. Dormibacterota MAGs.</title>
        <authorList>
            <person name="Montgomery K."/>
        </authorList>
    </citation>
    <scope>NUCLEOTIDE SEQUENCE [LARGE SCALE GENOMIC DNA]</scope>
    <source>
        <strain evidence="2">SC8812_S17_10</strain>
    </source>
</reference>
<dbReference type="Proteomes" id="UP000612893">
    <property type="component" value="Unassembled WGS sequence"/>
</dbReference>
<dbReference type="RefSeq" id="WP_338203886.1">
    <property type="nucleotide sequence ID" value="NZ_JAEKNR010000188.1"/>
</dbReference>
<dbReference type="EMBL" id="JAEKNR010000188">
    <property type="protein sequence ID" value="MBJ7600161.1"/>
    <property type="molecule type" value="Genomic_DNA"/>
</dbReference>
<dbReference type="AlphaFoldDB" id="A0A934K235"/>
<evidence type="ECO:0000256" key="1">
    <source>
        <dbReference type="SAM" id="MobiDB-lite"/>
    </source>
</evidence>
<protein>
    <submittedName>
        <fullName evidence="2">Uncharacterized protein</fullName>
    </submittedName>
</protein>
<sequence>MDQGLARELAAMAEEDQRVRADLAWDGHLFRGYHPRLAEVNSRNAERLREIIEQRGWPGRTLVGDRGGRAAWLILQHAIAYPQMMRSGLELIREASVRGEVSPAEVAVLEDRIRILEGRPQLYGTQYDWDDHGEMSPLPIEDPKGVDERRRAIGLPRLGESTTRVREGARAAGELPPGDLPQRRQEAETWARMVGWRT</sequence>
<accession>A0A934K235</accession>